<dbReference type="Gene3D" id="1.10.357.10">
    <property type="entry name" value="Tetracycline Repressor, domain 2"/>
    <property type="match status" value="1"/>
</dbReference>
<dbReference type="InterPro" id="IPR050109">
    <property type="entry name" value="HTH-type_TetR-like_transc_reg"/>
</dbReference>
<dbReference type="Proteomes" id="UP000093355">
    <property type="component" value="Unassembled WGS sequence"/>
</dbReference>
<dbReference type="PRINTS" id="PR00455">
    <property type="entry name" value="HTHTETR"/>
</dbReference>
<dbReference type="InterPro" id="IPR009057">
    <property type="entry name" value="Homeodomain-like_sf"/>
</dbReference>
<evidence type="ECO:0000313" key="3">
    <source>
        <dbReference type="Proteomes" id="UP000093355"/>
    </source>
</evidence>
<dbReference type="PROSITE" id="PS50977">
    <property type="entry name" value="HTH_TETR_2"/>
    <property type="match status" value="1"/>
</dbReference>
<keyword evidence="3" id="KW-1185">Reference proteome</keyword>
<comment type="caution">
    <text evidence="2">The sequence shown here is derived from an EMBL/GenBank/DDBJ whole genome shotgun (WGS) entry which is preliminary data.</text>
</comment>
<gene>
    <name evidence="2" type="ORF">A7J15_04190</name>
</gene>
<dbReference type="Pfam" id="PF00440">
    <property type="entry name" value="TetR_N"/>
    <property type="match status" value="1"/>
</dbReference>
<dbReference type="RefSeq" id="WP_067024954.1">
    <property type="nucleotide sequence ID" value="NZ_CP038256.1"/>
</dbReference>
<accession>A0A1B9NDR4</accession>
<dbReference type="OrthoDB" id="3192968at2"/>
<dbReference type="InterPro" id="IPR001647">
    <property type="entry name" value="HTH_TetR"/>
</dbReference>
<dbReference type="PANTHER" id="PTHR30055:SF223">
    <property type="entry name" value="HTH-TYPE TRANSCRIPTIONAL REGULATOR UIDR"/>
    <property type="match status" value="1"/>
</dbReference>
<organism evidence="2 3">
    <name type="scientific">Microbacterium sediminis</name>
    <dbReference type="NCBI Taxonomy" id="904291"/>
    <lineage>
        <taxon>Bacteria</taxon>
        <taxon>Bacillati</taxon>
        <taxon>Actinomycetota</taxon>
        <taxon>Actinomycetes</taxon>
        <taxon>Micrococcales</taxon>
        <taxon>Microbacteriaceae</taxon>
        <taxon>Microbacterium</taxon>
    </lineage>
</organism>
<dbReference type="EMBL" id="LXMD01000021">
    <property type="protein sequence ID" value="OCG74737.1"/>
    <property type="molecule type" value="Genomic_DNA"/>
</dbReference>
<evidence type="ECO:0000313" key="2">
    <source>
        <dbReference type="EMBL" id="OCG74737.1"/>
    </source>
</evidence>
<dbReference type="PANTHER" id="PTHR30055">
    <property type="entry name" value="HTH-TYPE TRANSCRIPTIONAL REGULATOR RUTR"/>
    <property type="match status" value="1"/>
</dbReference>
<proteinExistence type="predicted"/>
<dbReference type="SUPFAM" id="SSF46689">
    <property type="entry name" value="Homeodomain-like"/>
    <property type="match status" value="1"/>
</dbReference>
<protein>
    <submittedName>
        <fullName evidence="2">Uncharacterized protein</fullName>
    </submittedName>
</protein>
<keyword evidence="1" id="KW-0238">DNA-binding</keyword>
<dbReference type="STRING" id="904291.A7J15_04190"/>
<dbReference type="GO" id="GO:0003700">
    <property type="term" value="F:DNA-binding transcription factor activity"/>
    <property type="evidence" value="ECO:0007669"/>
    <property type="project" value="TreeGrafter"/>
</dbReference>
<dbReference type="AlphaFoldDB" id="A0A1B9NDR4"/>
<sequence length="181" mass="19446">MPAPSKRNRGPAAAAENRRALIDAARELFAEQGFAVPFSQVAKRAGVGQASLYRHFPDKQALAVAVFDENLADLERRSHDLRGFLELIVAQARMSTSLLEALTLGEDPAARALEERLRGVIEGVLDHERGHGRVDAAVEVDDVATAVSMIAFHAAFLSGDRDADAGRAIALIERALAPRGD</sequence>
<dbReference type="GO" id="GO:0000976">
    <property type="term" value="F:transcription cis-regulatory region binding"/>
    <property type="evidence" value="ECO:0007669"/>
    <property type="project" value="TreeGrafter"/>
</dbReference>
<reference evidence="2 3" key="1">
    <citation type="submission" date="2016-05" db="EMBL/GenBank/DDBJ databases">
        <authorList>
            <person name="Lavstsen T."/>
            <person name="Jespersen J.S."/>
        </authorList>
    </citation>
    <scope>NUCLEOTIDE SEQUENCE [LARGE SCALE GENOMIC DNA]</scope>
    <source>
        <strain evidence="2 3">YLB-01</strain>
    </source>
</reference>
<name>A0A1B9NDR4_9MICO</name>
<evidence type="ECO:0000256" key="1">
    <source>
        <dbReference type="ARBA" id="ARBA00023125"/>
    </source>
</evidence>